<evidence type="ECO:0000256" key="2">
    <source>
        <dbReference type="SAM" id="MobiDB-lite"/>
    </source>
</evidence>
<dbReference type="InterPro" id="IPR015797">
    <property type="entry name" value="NUDIX_hydrolase-like_dom_sf"/>
</dbReference>
<dbReference type="GO" id="GO:0016787">
    <property type="term" value="F:hydrolase activity"/>
    <property type="evidence" value="ECO:0007669"/>
    <property type="project" value="UniProtKB-KW"/>
</dbReference>
<feature type="region of interest" description="Disordered" evidence="2">
    <location>
        <begin position="200"/>
        <end position="224"/>
    </location>
</feature>
<comment type="caution">
    <text evidence="4">The sequence shown here is derived from an EMBL/GenBank/DDBJ whole genome shotgun (WGS) entry which is preliminary data.</text>
</comment>
<dbReference type="PANTHER" id="PTHR39963:SF1">
    <property type="entry name" value="MNMC-LIKE METHYLTRANSFERASE DOMAIN-CONTAINING PROTEIN"/>
    <property type="match status" value="1"/>
</dbReference>
<dbReference type="PROSITE" id="PS51462">
    <property type="entry name" value="NUDIX"/>
    <property type="match status" value="1"/>
</dbReference>
<dbReference type="RefSeq" id="WP_151666361.1">
    <property type="nucleotide sequence ID" value="NZ_WBVO01000001.1"/>
</dbReference>
<proteinExistence type="predicted"/>
<evidence type="ECO:0000313" key="4">
    <source>
        <dbReference type="EMBL" id="KAB2814783.1"/>
    </source>
</evidence>
<dbReference type="Pfam" id="PF05430">
    <property type="entry name" value="Methyltransf_30"/>
    <property type="match status" value="1"/>
</dbReference>
<dbReference type="InterPro" id="IPR047785">
    <property type="entry name" value="tRNA_MNMC2"/>
</dbReference>
<dbReference type="InterPro" id="IPR008471">
    <property type="entry name" value="MnmC-like_methylTransf"/>
</dbReference>
<name>A0A6N6RMI8_9FLAO</name>
<keyword evidence="4" id="KW-0808">Transferase</keyword>
<organism evidence="4 5">
    <name type="scientific">Phaeocystidibacter luteus</name>
    <dbReference type="NCBI Taxonomy" id="911197"/>
    <lineage>
        <taxon>Bacteria</taxon>
        <taxon>Pseudomonadati</taxon>
        <taxon>Bacteroidota</taxon>
        <taxon>Flavobacteriia</taxon>
        <taxon>Flavobacteriales</taxon>
        <taxon>Phaeocystidibacteraceae</taxon>
        <taxon>Phaeocystidibacter</taxon>
    </lineage>
</organism>
<dbReference type="Pfam" id="PF00293">
    <property type="entry name" value="NUDIX"/>
    <property type="match status" value="1"/>
</dbReference>
<dbReference type="InterPro" id="IPR029063">
    <property type="entry name" value="SAM-dependent_MTases_sf"/>
</dbReference>
<dbReference type="OrthoDB" id="9786494at2"/>
<dbReference type="GO" id="GO:0016645">
    <property type="term" value="F:oxidoreductase activity, acting on the CH-NH group of donors"/>
    <property type="evidence" value="ECO:0007669"/>
    <property type="project" value="InterPro"/>
</dbReference>
<gene>
    <name evidence="4" type="primary">mnmD</name>
    <name evidence="4" type="ORF">F8C67_03280</name>
</gene>
<dbReference type="Gene3D" id="3.90.79.10">
    <property type="entry name" value="Nucleoside Triphosphate Pyrophosphohydrolase"/>
    <property type="match status" value="1"/>
</dbReference>
<evidence type="ECO:0000313" key="5">
    <source>
        <dbReference type="Proteomes" id="UP000468650"/>
    </source>
</evidence>
<keyword evidence="1" id="KW-0378">Hydrolase</keyword>
<dbReference type="PANTHER" id="PTHR39963">
    <property type="entry name" value="SLL0983 PROTEIN"/>
    <property type="match status" value="1"/>
</dbReference>
<protein>
    <submittedName>
        <fullName evidence="4">tRNA (5-methylaminomethyl-2-thiouridine)(34)-methyltransferase MnmD</fullName>
    </submittedName>
</protein>
<dbReference type="GO" id="GO:0004808">
    <property type="term" value="F:tRNA (5-methylaminomethyl-2-thiouridylate)(34)-methyltransferase activity"/>
    <property type="evidence" value="ECO:0007669"/>
    <property type="project" value="InterPro"/>
</dbReference>
<reference evidence="4 5" key="1">
    <citation type="submission" date="2019-09" db="EMBL/GenBank/DDBJ databases">
        <title>Genomes of family Cryomorphaceae.</title>
        <authorList>
            <person name="Bowman J.P."/>
        </authorList>
    </citation>
    <scope>NUCLEOTIDE SEQUENCE [LARGE SCALE GENOMIC DNA]</scope>
    <source>
        <strain evidence="4 5">LMG 25704</strain>
    </source>
</reference>
<keyword evidence="4" id="KW-0489">Methyltransferase</keyword>
<evidence type="ECO:0000259" key="3">
    <source>
        <dbReference type="PROSITE" id="PS51462"/>
    </source>
</evidence>
<dbReference type="InterPro" id="IPR000086">
    <property type="entry name" value="NUDIX_hydrolase_dom"/>
</dbReference>
<sequence>MKRELKVTSDGSPTLYSEKWDQHYHSVHGAFNESMHVFLLHGLKTLDSKSVSILEMGMGTGINVFLTWRESRGAVQSIQFHTLEAFPLAKEEWSQLQVGTTPRELEVFDRIHNSSWTSPTEIDKDFILRKENADILAWEPKRNAYDIIYFDAFAPSTQPELWSVEIFQKCRRALKPNGILVTYCAQGQVKRNMKEAGFEVERLPGPPGKREMTRARKPNNPSEKPSYTVRVYGILEKDNCLLVSRELYKGVRMFKFPGGGMEEGEGAIDALKREFVEELNLEVEVVDHLYTTDFFTASTFDQDIQVISIYYLVHPVDESELSTLNVDELGTMPQNKKESFQWYPLERLSENMFTFTTERAAWRRLVKLRS</sequence>
<feature type="compositionally biased region" description="Basic and acidic residues" evidence="2">
    <location>
        <begin position="200"/>
        <end position="214"/>
    </location>
</feature>
<feature type="domain" description="Nudix hydrolase" evidence="3">
    <location>
        <begin position="225"/>
        <end position="365"/>
    </location>
</feature>
<keyword evidence="5" id="KW-1185">Reference proteome</keyword>
<dbReference type="PROSITE" id="PS00893">
    <property type="entry name" value="NUDIX_BOX"/>
    <property type="match status" value="1"/>
</dbReference>
<dbReference type="GO" id="GO:0032259">
    <property type="term" value="P:methylation"/>
    <property type="evidence" value="ECO:0007669"/>
    <property type="project" value="UniProtKB-KW"/>
</dbReference>
<dbReference type="EMBL" id="WBVO01000001">
    <property type="protein sequence ID" value="KAB2814783.1"/>
    <property type="molecule type" value="Genomic_DNA"/>
</dbReference>
<dbReference type="SUPFAM" id="SSF53335">
    <property type="entry name" value="S-adenosyl-L-methionine-dependent methyltransferases"/>
    <property type="match status" value="1"/>
</dbReference>
<dbReference type="AlphaFoldDB" id="A0A6N6RMI8"/>
<evidence type="ECO:0000256" key="1">
    <source>
        <dbReference type="ARBA" id="ARBA00022801"/>
    </source>
</evidence>
<dbReference type="NCBIfam" id="NF033855">
    <property type="entry name" value="tRNA_MNMC2"/>
    <property type="match status" value="1"/>
</dbReference>
<accession>A0A6N6RMI8</accession>
<dbReference type="Gene3D" id="3.40.50.150">
    <property type="entry name" value="Vaccinia Virus protein VP39"/>
    <property type="match status" value="1"/>
</dbReference>
<dbReference type="InterPro" id="IPR020084">
    <property type="entry name" value="NUDIX_hydrolase_CS"/>
</dbReference>
<dbReference type="CDD" id="cd02440">
    <property type="entry name" value="AdoMet_MTases"/>
    <property type="match status" value="1"/>
</dbReference>
<dbReference type="Proteomes" id="UP000468650">
    <property type="component" value="Unassembled WGS sequence"/>
</dbReference>
<dbReference type="SUPFAM" id="SSF55811">
    <property type="entry name" value="Nudix"/>
    <property type="match status" value="1"/>
</dbReference>